<gene>
    <name evidence="1" type="ORF">AALO17_10550</name>
</gene>
<keyword evidence="2" id="KW-1185">Reference proteome</keyword>
<dbReference type="EMBL" id="CP011391">
    <property type="protein sequence ID" value="AMK54189.1"/>
    <property type="molecule type" value="Genomic_DNA"/>
</dbReference>
<dbReference type="STRING" id="1702221.AALO17_10550"/>
<dbReference type="Proteomes" id="UP000069771">
    <property type="component" value="Chromosome"/>
</dbReference>
<organism evidence="1 2">
    <name type="scientific">Faecalibaculum rodentium</name>
    <dbReference type="NCBI Taxonomy" id="1702221"/>
    <lineage>
        <taxon>Bacteria</taxon>
        <taxon>Bacillati</taxon>
        <taxon>Bacillota</taxon>
        <taxon>Erysipelotrichia</taxon>
        <taxon>Erysipelotrichales</taxon>
        <taxon>Erysipelotrichaceae</taxon>
        <taxon>Faecalibaculum</taxon>
    </lineage>
</organism>
<dbReference type="Pfam" id="PF06949">
    <property type="entry name" value="DUF1292"/>
    <property type="match status" value="1"/>
</dbReference>
<accession>A0A140DU62</accession>
<proteinExistence type="predicted"/>
<dbReference type="RefSeq" id="WP_067556227.1">
    <property type="nucleotide sequence ID" value="NZ_CANSHE010000041.1"/>
</dbReference>
<sequence length="108" mass="12365">MNEEKETILLQGEDGTGIECEFGDRFVLDDENYVILIPYRDGLRDEDGILLMQTMKDDEDPDTEYLVALSDPEEINRVFSGYIQQKARAQHADGTCFEQSLKKAVQKD</sequence>
<dbReference type="InterPro" id="IPR009711">
    <property type="entry name" value="UPF0473"/>
</dbReference>
<name>A0A140DU62_9FIRM</name>
<reference evidence="1 2" key="1">
    <citation type="journal article" date="2016" name="Gut Pathog.">
        <title>Whole genome sequencing of "Faecalibaculum rodentium" ALO17, isolated from C57BL/6J laboratory mouse feces.</title>
        <authorList>
            <person name="Lim S."/>
            <person name="Chang D.H."/>
            <person name="Ahn S."/>
            <person name="Kim B.C."/>
        </authorList>
    </citation>
    <scope>NUCLEOTIDE SEQUENCE [LARGE SCALE GENOMIC DNA]</scope>
    <source>
        <strain evidence="1 2">Alo17</strain>
    </source>
</reference>
<evidence type="ECO:0000313" key="2">
    <source>
        <dbReference type="Proteomes" id="UP000069771"/>
    </source>
</evidence>
<dbReference type="GeneID" id="78477825"/>
<evidence type="ECO:0008006" key="3">
    <source>
        <dbReference type="Google" id="ProtNLM"/>
    </source>
</evidence>
<dbReference type="AlphaFoldDB" id="A0A140DU62"/>
<evidence type="ECO:0000313" key="1">
    <source>
        <dbReference type="EMBL" id="AMK54189.1"/>
    </source>
</evidence>
<dbReference type="KEGG" id="fro:AALO17_10550"/>
<protein>
    <recommendedName>
        <fullName evidence="3">DUF1292 domain-containing protein</fullName>
    </recommendedName>
</protein>